<dbReference type="OrthoDB" id="202825at2759"/>
<proteinExistence type="inferred from homology"/>
<keyword evidence="3" id="KW-1185">Reference proteome</keyword>
<reference evidence="2" key="1">
    <citation type="submission" date="2022-11" db="EMBL/GenBank/DDBJ databases">
        <authorList>
            <person name="Kikuchi T."/>
        </authorList>
    </citation>
    <scope>NUCLEOTIDE SEQUENCE</scope>
    <source>
        <strain evidence="2">PS1010</strain>
    </source>
</reference>
<organism evidence="2 3">
    <name type="scientific">Caenorhabditis angaria</name>
    <dbReference type="NCBI Taxonomy" id="860376"/>
    <lineage>
        <taxon>Eukaryota</taxon>
        <taxon>Metazoa</taxon>
        <taxon>Ecdysozoa</taxon>
        <taxon>Nematoda</taxon>
        <taxon>Chromadorea</taxon>
        <taxon>Rhabditida</taxon>
        <taxon>Rhabditina</taxon>
        <taxon>Rhabditomorpha</taxon>
        <taxon>Rhabditoidea</taxon>
        <taxon>Rhabditidae</taxon>
        <taxon>Peloderinae</taxon>
        <taxon>Caenorhabditis</taxon>
    </lineage>
</organism>
<dbReference type="InterPro" id="IPR053317">
    <property type="entry name" value="Tubulin_polyglutamylase"/>
</dbReference>
<name>A0A9P1IWX6_9PELO</name>
<sequence>MQEYLYISGLTGKIGNFEVKYEPEITALNQQSLELEQVQRIAIVDGQSKNALSNHLRHIGEMFEYMGYKVLSGNKVRSNSSWDVMWYHEYSYSYEPFASLIKESNTNQIINHIPGSGYYTSKVALATCGLNIGVPQAFQLPQQKDEFLKYSEENPDFLWVQKDNTHRNIRIRKIEDMELDRNNSFIQKFVEKPLLIDNRKFDIGIYTVVTSLLPLRVYIYDGDVLIRFCPEDYYPMDVENVDKYVVGDDYTPIWEIESLSKYFNNQKMSFKHTIDSYLGTKGIDSTKIWNKIAEIIAEVFRLQQSKMLIALQSMKANAKTFELSRFDFVVDEDLNVFLMEANMSPNLSSGHFKQNQIMYEKVLMSIFSMIGIGKQLTPEAEKMFRSQRSSDQNPVASDRDINLPLKFCVEDKCKNCDEAMECQLCGHCMTSTTRKILEETYLEHLNRRHMRRLSFNYNQERQPLTREDHLQSLWLHTKCELDYSWC</sequence>
<dbReference type="PANTHER" id="PTHR47113">
    <property type="entry name" value="LD09343P"/>
    <property type="match status" value="1"/>
</dbReference>
<comment type="caution">
    <text evidence="2">The sequence shown here is derived from an EMBL/GenBank/DDBJ whole genome shotgun (WGS) entry which is preliminary data.</text>
</comment>
<dbReference type="Gene3D" id="3.30.470.20">
    <property type="entry name" value="ATP-grasp fold, B domain"/>
    <property type="match status" value="1"/>
</dbReference>
<dbReference type="PROSITE" id="PS51221">
    <property type="entry name" value="TTL"/>
    <property type="match status" value="1"/>
</dbReference>
<evidence type="ECO:0000313" key="3">
    <source>
        <dbReference type="Proteomes" id="UP001152747"/>
    </source>
</evidence>
<gene>
    <name evidence="2" type="ORF">CAMP_LOCUS14294</name>
</gene>
<dbReference type="EMBL" id="CANHGI010000005">
    <property type="protein sequence ID" value="CAI5451657.1"/>
    <property type="molecule type" value="Genomic_DNA"/>
</dbReference>
<comment type="similarity">
    <text evidence="1">Belongs to the tubulin--tyrosine ligase family.</text>
</comment>
<dbReference type="Pfam" id="PF03133">
    <property type="entry name" value="TTL"/>
    <property type="match status" value="1"/>
</dbReference>
<dbReference type="Proteomes" id="UP001152747">
    <property type="component" value="Unassembled WGS sequence"/>
</dbReference>
<dbReference type="GO" id="GO:0019098">
    <property type="term" value="P:reproductive behavior"/>
    <property type="evidence" value="ECO:0007669"/>
    <property type="project" value="UniProtKB-ARBA"/>
</dbReference>
<dbReference type="PANTHER" id="PTHR47113:SF1">
    <property type="entry name" value="LD09343P"/>
    <property type="match status" value="1"/>
</dbReference>
<protein>
    <submittedName>
        <fullName evidence="2">Uncharacterized protein</fullName>
    </submittedName>
</protein>
<accession>A0A9P1IWX6</accession>
<dbReference type="InterPro" id="IPR004344">
    <property type="entry name" value="TTL/TTLL_fam"/>
</dbReference>
<evidence type="ECO:0000313" key="2">
    <source>
        <dbReference type="EMBL" id="CAI5451657.1"/>
    </source>
</evidence>
<evidence type="ECO:0000256" key="1">
    <source>
        <dbReference type="ARBA" id="ARBA00006820"/>
    </source>
</evidence>
<dbReference type="SUPFAM" id="SSF56059">
    <property type="entry name" value="Glutathione synthetase ATP-binding domain-like"/>
    <property type="match status" value="1"/>
</dbReference>
<dbReference type="AlphaFoldDB" id="A0A9P1IWX6"/>